<dbReference type="Proteomes" id="UP000595897">
    <property type="component" value="Chromosome"/>
</dbReference>
<organism evidence="2 3">
    <name type="scientific">Anaeromicropila herbilytica</name>
    <dbReference type="NCBI Taxonomy" id="2785025"/>
    <lineage>
        <taxon>Bacteria</taxon>
        <taxon>Bacillati</taxon>
        <taxon>Bacillota</taxon>
        <taxon>Clostridia</taxon>
        <taxon>Lachnospirales</taxon>
        <taxon>Lachnospiraceae</taxon>
        <taxon>Anaeromicropila</taxon>
    </lineage>
</organism>
<reference evidence="2 3" key="1">
    <citation type="submission" date="2020-11" db="EMBL/GenBank/DDBJ databases">
        <title>Draft genome sequencing of a Lachnospiraceae strain isolated from anoxic soil subjected to BSD treatment.</title>
        <authorList>
            <person name="Uek A."/>
            <person name="Tonouchi A."/>
        </authorList>
    </citation>
    <scope>NUCLEOTIDE SEQUENCE [LARGE SCALE GENOMIC DNA]</scope>
    <source>
        <strain evidence="2 3">TB5</strain>
    </source>
</reference>
<accession>A0A7R7ELH3</accession>
<gene>
    <name evidence="2" type="ORF">bsdtb5_23710</name>
</gene>
<feature type="compositionally biased region" description="Low complexity" evidence="1">
    <location>
        <begin position="84"/>
        <end position="111"/>
    </location>
</feature>
<feature type="compositionally biased region" description="Basic and acidic residues" evidence="1">
    <location>
        <begin position="55"/>
        <end position="83"/>
    </location>
</feature>
<evidence type="ECO:0000313" key="2">
    <source>
        <dbReference type="EMBL" id="BCN31076.1"/>
    </source>
</evidence>
<keyword evidence="3" id="KW-1185">Reference proteome</keyword>
<sequence>MIDKEIKFPKINKAIEDFINDEDGNIARSKLVTIGTMLILMSAIAASEVHVLAEHGSHSSHESHSSTSYIRDHSNHGSHDSHASHASHTSHSNTASHSNSAYSTEGDVSYGPSVSSIPGVSSMPNSNTTFNAASTNVAATLNGIDMSIPKVPHAPKVPDTVGPGDIQNVDVLSK</sequence>
<feature type="region of interest" description="Disordered" evidence="1">
    <location>
        <begin position="154"/>
        <end position="174"/>
    </location>
</feature>
<dbReference type="NCBIfam" id="NF038309">
    <property type="entry name" value="HisXaaSer_A3"/>
    <property type="match status" value="1"/>
</dbReference>
<evidence type="ECO:0000313" key="3">
    <source>
        <dbReference type="Proteomes" id="UP000595897"/>
    </source>
</evidence>
<dbReference type="KEGG" id="ahb:bsdtb5_23710"/>
<feature type="region of interest" description="Disordered" evidence="1">
    <location>
        <begin position="55"/>
        <end position="111"/>
    </location>
</feature>
<dbReference type="AlphaFoldDB" id="A0A7R7ELH3"/>
<name>A0A7R7ELH3_9FIRM</name>
<protein>
    <submittedName>
        <fullName evidence="2">Uncharacterized protein</fullName>
    </submittedName>
</protein>
<dbReference type="EMBL" id="AP024169">
    <property type="protein sequence ID" value="BCN31076.1"/>
    <property type="molecule type" value="Genomic_DNA"/>
</dbReference>
<proteinExistence type="predicted"/>
<dbReference type="RefSeq" id="WP_271712224.1">
    <property type="nucleotide sequence ID" value="NZ_AP024169.1"/>
</dbReference>
<evidence type="ECO:0000256" key="1">
    <source>
        <dbReference type="SAM" id="MobiDB-lite"/>
    </source>
</evidence>